<reference evidence="1" key="1">
    <citation type="submission" date="2021-06" db="EMBL/GenBank/DDBJ databases">
        <authorList>
            <person name="Hodson N. C."/>
            <person name="Mongue J. A."/>
            <person name="Jaron S. K."/>
        </authorList>
    </citation>
    <scope>NUCLEOTIDE SEQUENCE</scope>
</reference>
<gene>
    <name evidence="1" type="ORF">AFUS01_LOCUS10039</name>
</gene>
<keyword evidence="2" id="KW-1185">Reference proteome</keyword>
<name>A0A8J2P1U2_9HEXA</name>
<organism evidence="1 2">
    <name type="scientific">Allacma fusca</name>
    <dbReference type="NCBI Taxonomy" id="39272"/>
    <lineage>
        <taxon>Eukaryota</taxon>
        <taxon>Metazoa</taxon>
        <taxon>Ecdysozoa</taxon>
        <taxon>Arthropoda</taxon>
        <taxon>Hexapoda</taxon>
        <taxon>Collembola</taxon>
        <taxon>Symphypleona</taxon>
        <taxon>Sminthuridae</taxon>
        <taxon>Allacma</taxon>
    </lineage>
</organism>
<dbReference type="Proteomes" id="UP000708208">
    <property type="component" value="Unassembled WGS sequence"/>
</dbReference>
<comment type="caution">
    <text evidence="1">The sequence shown here is derived from an EMBL/GenBank/DDBJ whole genome shotgun (WGS) entry which is preliminary data.</text>
</comment>
<dbReference type="EMBL" id="CAJVCH010073647">
    <property type="protein sequence ID" value="CAG7720784.1"/>
    <property type="molecule type" value="Genomic_DNA"/>
</dbReference>
<feature type="non-terminal residue" evidence="1">
    <location>
        <position position="20"/>
    </location>
</feature>
<proteinExistence type="predicted"/>
<evidence type="ECO:0000313" key="1">
    <source>
        <dbReference type="EMBL" id="CAG7720784.1"/>
    </source>
</evidence>
<protein>
    <submittedName>
        <fullName evidence="1">Uncharacterized protein</fullName>
    </submittedName>
</protein>
<sequence>LNFVYFTSNSVCDNTVIKAH</sequence>
<dbReference type="AlphaFoldDB" id="A0A8J2P1U2"/>
<accession>A0A8J2P1U2</accession>
<evidence type="ECO:0000313" key="2">
    <source>
        <dbReference type="Proteomes" id="UP000708208"/>
    </source>
</evidence>